<evidence type="ECO:0000259" key="7">
    <source>
        <dbReference type="SMART" id="SM00535"/>
    </source>
</evidence>
<dbReference type="InterPro" id="IPR036389">
    <property type="entry name" value="RNase_III_sf"/>
</dbReference>
<reference evidence="8" key="2">
    <citation type="journal article" date="2021" name="PeerJ">
        <title>Extensive microbial diversity within the chicken gut microbiome revealed by metagenomics and culture.</title>
        <authorList>
            <person name="Gilroy R."/>
            <person name="Ravi A."/>
            <person name="Getino M."/>
            <person name="Pursley I."/>
            <person name="Horton D.L."/>
            <person name="Alikhan N.F."/>
            <person name="Baker D."/>
            <person name="Gharbi K."/>
            <person name="Hall N."/>
            <person name="Watson M."/>
            <person name="Adriaenssens E.M."/>
            <person name="Foster-Nyarko E."/>
            <person name="Jarju S."/>
            <person name="Secka A."/>
            <person name="Antonio M."/>
            <person name="Oren A."/>
            <person name="Chaudhuri R.R."/>
            <person name="La Ragione R."/>
            <person name="Hildebrand F."/>
            <person name="Pallen M.J."/>
        </authorList>
    </citation>
    <scope>NUCLEOTIDE SEQUENCE</scope>
    <source>
        <strain evidence="8">CHK199-13235</strain>
    </source>
</reference>
<keyword evidence="3 6" id="KW-0540">Nuclease</keyword>
<proteinExistence type="inferred from homology"/>
<accession>A0A9D1FPE1</accession>
<dbReference type="GO" id="GO:0005737">
    <property type="term" value="C:cytoplasm"/>
    <property type="evidence" value="ECO:0007669"/>
    <property type="project" value="UniProtKB-SubCell"/>
</dbReference>
<keyword evidence="4 6" id="KW-0255">Endonuclease</keyword>
<reference evidence="8" key="1">
    <citation type="submission" date="2020-10" db="EMBL/GenBank/DDBJ databases">
        <authorList>
            <person name="Gilroy R."/>
        </authorList>
    </citation>
    <scope>NUCLEOTIDE SEQUENCE</scope>
    <source>
        <strain evidence="8">CHK199-13235</strain>
    </source>
</reference>
<comment type="cofactor">
    <cofactor evidence="6">
        <name>Mg(2+)</name>
        <dbReference type="ChEBI" id="CHEBI:18420"/>
    </cofactor>
</comment>
<dbReference type="InterPro" id="IPR000999">
    <property type="entry name" value="RNase_III_dom"/>
</dbReference>
<evidence type="ECO:0000256" key="4">
    <source>
        <dbReference type="ARBA" id="ARBA00022759"/>
    </source>
</evidence>
<dbReference type="Proteomes" id="UP000824002">
    <property type="component" value="Unassembled WGS sequence"/>
</dbReference>
<keyword evidence="6" id="KW-0963">Cytoplasm</keyword>
<gene>
    <name evidence="6" type="primary">mrnC</name>
    <name evidence="8" type="ORF">IAB51_09020</name>
</gene>
<dbReference type="AlphaFoldDB" id="A0A9D1FPE1"/>
<dbReference type="SUPFAM" id="SSF69065">
    <property type="entry name" value="RNase III domain-like"/>
    <property type="match status" value="1"/>
</dbReference>
<dbReference type="SMART" id="SM00535">
    <property type="entry name" value="RIBOc"/>
    <property type="match status" value="1"/>
</dbReference>
<keyword evidence="1 6" id="KW-0690">Ribosome biogenesis</keyword>
<sequence length="128" mass="14252">MEKTAAKQLSPLALAFLGDAVFELYVREKLLLQGNAPAQQLHRKAVGYVCARAQSKAVEEIAGLLSPDEESVYRRGRNAHSRPPKNTDVADYRRATGLEALFGYLHLCGETDRARDLFQVIWGDPPKE</sequence>
<evidence type="ECO:0000256" key="5">
    <source>
        <dbReference type="ARBA" id="ARBA00022801"/>
    </source>
</evidence>
<keyword evidence="6" id="KW-0460">Magnesium</keyword>
<dbReference type="HAMAP" id="MF_01468">
    <property type="entry name" value="RNase_Mini_III"/>
    <property type="match status" value="1"/>
</dbReference>
<dbReference type="PANTHER" id="PTHR34276">
    <property type="entry name" value="MINI-RIBONUCLEASE 3"/>
    <property type="match status" value="1"/>
</dbReference>
<evidence type="ECO:0000256" key="2">
    <source>
        <dbReference type="ARBA" id="ARBA00022552"/>
    </source>
</evidence>
<feature type="domain" description="RNase III" evidence="7">
    <location>
        <begin position="4"/>
        <end position="128"/>
    </location>
</feature>
<protein>
    <recommendedName>
        <fullName evidence="6">Mini-ribonuclease 3</fullName>
        <shortName evidence="6">Mini-3</shortName>
        <shortName evidence="6">Mini-RNase 3</shortName>
        <ecNumber evidence="6">3.1.26.-</ecNumber>
    </recommendedName>
    <alternativeName>
        <fullName evidence="6">Mini-RNase III</fullName>
        <shortName evidence="6">Mini-III</shortName>
    </alternativeName>
</protein>
<dbReference type="PIRSF" id="PIRSF005520">
    <property type="entry name" value="UCP005520"/>
    <property type="match status" value="1"/>
</dbReference>
<evidence type="ECO:0000256" key="1">
    <source>
        <dbReference type="ARBA" id="ARBA00022517"/>
    </source>
</evidence>
<organism evidence="8 9">
    <name type="scientific">Candidatus Merdivicinus excrementipullorum</name>
    <dbReference type="NCBI Taxonomy" id="2840867"/>
    <lineage>
        <taxon>Bacteria</taxon>
        <taxon>Bacillati</taxon>
        <taxon>Bacillota</taxon>
        <taxon>Clostridia</taxon>
        <taxon>Eubacteriales</taxon>
        <taxon>Oscillospiraceae</taxon>
        <taxon>Oscillospiraceae incertae sedis</taxon>
        <taxon>Candidatus Merdivicinus</taxon>
    </lineage>
</organism>
<dbReference type="PANTHER" id="PTHR34276:SF1">
    <property type="entry name" value="MINI-RIBONUCLEASE 3"/>
    <property type="match status" value="1"/>
</dbReference>
<comment type="subcellular location">
    <subcellularLocation>
        <location evidence="6">Cytoplasm</location>
    </subcellularLocation>
</comment>
<dbReference type="Gene3D" id="1.10.1520.10">
    <property type="entry name" value="Ribonuclease III domain"/>
    <property type="match status" value="1"/>
</dbReference>
<dbReference type="EMBL" id="DVJP01000059">
    <property type="protein sequence ID" value="HIS76935.1"/>
    <property type="molecule type" value="Genomic_DNA"/>
</dbReference>
<keyword evidence="6" id="KW-0699">rRNA-binding</keyword>
<feature type="active site" evidence="6">
    <location>
        <position position="19"/>
    </location>
</feature>
<evidence type="ECO:0000256" key="6">
    <source>
        <dbReference type="HAMAP-Rule" id="MF_01468"/>
    </source>
</evidence>
<comment type="caution">
    <text evidence="8">The sequence shown here is derived from an EMBL/GenBank/DDBJ whole genome shotgun (WGS) entry which is preliminary data.</text>
</comment>
<dbReference type="GO" id="GO:0006364">
    <property type="term" value="P:rRNA processing"/>
    <property type="evidence" value="ECO:0007669"/>
    <property type="project" value="UniProtKB-UniRule"/>
</dbReference>
<evidence type="ECO:0000313" key="8">
    <source>
        <dbReference type="EMBL" id="HIS76935.1"/>
    </source>
</evidence>
<dbReference type="GO" id="GO:0019843">
    <property type="term" value="F:rRNA binding"/>
    <property type="evidence" value="ECO:0007669"/>
    <property type="project" value="UniProtKB-UniRule"/>
</dbReference>
<comment type="subunit">
    <text evidence="6">Homodimer.</text>
</comment>
<evidence type="ECO:0000256" key="3">
    <source>
        <dbReference type="ARBA" id="ARBA00022722"/>
    </source>
</evidence>
<keyword evidence="5 6" id="KW-0378">Hydrolase</keyword>
<comment type="similarity">
    <text evidence="6">Belongs to the MrnC RNase family.</text>
</comment>
<evidence type="ECO:0000313" key="9">
    <source>
        <dbReference type="Proteomes" id="UP000824002"/>
    </source>
</evidence>
<dbReference type="EC" id="3.1.26.-" evidence="6"/>
<name>A0A9D1FPE1_9FIRM</name>
<dbReference type="InterPro" id="IPR008226">
    <property type="entry name" value="Mini3_fam"/>
</dbReference>
<comment type="function">
    <text evidence="6">Involved in correct processing of both the 5' and 3' ends of 23S rRNA precursor. Processes 30S rRNA precursor transcript even in absence of ribonuclease 3 (Rnc); Rnc processes 30S rRNA into smaller rRNA precursors.</text>
</comment>
<keyword evidence="2 6" id="KW-0698">rRNA processing</keyword>
<dbReference type="Pfam" id="PF00636">
    <property type="entry name" value="Ribonuclease_3"/>
    <property type="match status" value="1"/>
</dbReference>
<dbReference type="CDD" id="cd00593">
    <property type="entry name" value="RIBOc"/>
    <property type="match status" value="1"/>
</dbReference>
<keyword evidence="6" id="KW-0694">RNA-binding</keyword>
<dbReference type="GO" id="GO:0004525">
    <property type="term" value="F:ribonuclease III activity"/>
    <property type="evidence" value="ECO:0007669"/>
    <property type="project" value="InterPro"/>
</dbReference>